<protein>
    <submittedName>
        <fullName evidence="4">Response regulator</fullName>
    </submittedName>
</protein>
<dbReference type="InterPro" id="IPR001789">
    <property type="entry name" value="Sig_transdc_resp-reg_receiver"/>
</dbReference>
<evidence type="ECO:0000313" key="5">
    <source>
        <dbReference type="Proteomes" id="UP000298213"/>
    </source>
</evidence>
<feature type="domain" description="Response regulatory" evidence="3">
    <location>
        <begin position="8"/>
        <end position="125"/>
    </location>
</feature>
<dbReference type="SMART" id="SM00448">
    <property type="entry name" value="REC"/>
    <property type="match status" value="1"/>
</dbReference>
<reference evidence="4 5" key="1">
    <citation type="submission" date="2019-03" db="EMBL/GenBank/DDBJ databases">
        <title>Genome sequence of Sphingomonas sp. 17J27-24.</title>
        <authorList>
            <person name="Kim M."/>
            <person name="Maeng S."/>
            <person name="Sathiyaraj S."/>
        </authorList>
    </citation>
    <scope>NUCLEOTIDE SEQUENCE [LARGE SCALE GENOMIC DNA]</scope>
    <source>
        <strain evidence="4 5">17J27-24</strain>
    </source>
</reference>
<proteinExistence type="predicted"/>
<evidence type="ECO:0000256" key="2">
    <source>
        <dbReference type="PROSITE-ProRule" id="PRU00169"/>
    </source>
</evidence>
<name>A0A4Y8ZMX6_9SPHN</name>
<keyword evidence="5" id="KW-1185">Reference proteome</keyword>
<dbReference type="EMBL" id="SPDV01000052">
    <property type="protein sequence ID" value="TFI56807.1"/>
    <property type="molecule type" value="Genomic_DNA"/>
</dbReference>
<dbReference type="RefSeq" id="WP_135089848.1">
    <property type="nucleotide sequence ID" value="NZ_SPDV01000052.1"/>
</dbReference>
<gene>
    <name evidence="4" type="ORF">E2493_18420</name>
</gene>
<organism evidence="4 5">
    <name type="scientific">Sphingomonas parva</name>
    <dbReference type="NCBI Taxonomy" id="2555898"/>
    <lineage>
        <taxon>Bacteria</taxon>
        <taxon>Pseudomonadati</taxon>
        <taxon>Pseudomonadota</taxon>
        <taxon>Alphaproteobacteria</taxon>
        <taxon>Sphingomonadales</taxon>
        <taxon>Sphingomonadaceae</taxon>
        <taxon>Sphingomonas</taxon>
    </lineage>
</organism>
<feature type="modified residue" description="4-aspartylphosphate" evidence="2">
    <location>
        <position position="58"/>
    </location>
</feature>
<accession>A0A4Y8ZMX6</accession>
<dbReference type="InterPro" id="IPR050595">
    <property type="entry name" value="Bact_response_regulator"/>
</dbReference>
<comment type="caution">
    <text evidence="4">The sequence shown here is derived from an EMBL/GenBank/DDBJ whole genome shotgun (WGS) entry which is preliminary data.</text>
</comment>
<evidence type="ECO:0000259" key="3">
    <source>
        <dbReference type="PROSITE" id="PS50110"/>
    </source>
</evidence>
<dbReference type="SUPFAM" id="SSF52172">
    <property type="entry name" value="CheY-like"/>
    <property type="match status" value="1"/>
</dbReference>
<dbReference type="Pfam" id="PF00072">
    <property type="entry name" value="Response_reg"/>
    <property type="match status" value="1"/>
</dbReference>
<dbReference type="GO" id="GO:0000160">
    <property type="term" value="P:phosphorelay signal transduction system"/>
    <property type="evidence" value="ECO:0007669"/>
    <property type="project" value="InterPro"/>
</dbReference>
<keyword evidence="1 2" id="KW-0597">Phosphoprotein</keyword>
<dbReference type="AlphaFoldDB" id="A0A4Y8ZMX6"/>
<evidence type="ECO:0000313" key="4">
    <source>
        <dbReference type="EMBL" id="TFI56807.1"/>
    </source>
</evidence>
<evidence type="ECO:0000256" key="1">
    <source>
        <dbReference type="ARBA" id="ARBA00022553"/>
    </source>
</evidence>
<dbReference type="Proteomes" id="UP000298213">
    <property type="component" value="Unassembled WGS sequence"/>
</dbReference>
<dbReference type="PANTHER" id="PTHR44591:SF23">
    <property type="entry name" value="CHEY SUBFAMILY"/>
    <property type="match status" value="1"/>
</dbReference>
<dbReference type="InterPro" id="IPR011006">
    <property type="entry name" value="CheY-like_superfamily"/>
</dbReference>
<sequence>MASAADIRVMIVDDDAEMRQLVRRMLERMGFTQIYAAKDGAEGLPLALSQHPDLIIADYEMPTMHGLQLLKAVRQEPALERTGFIMLSGVANEDVVRKAGELGADGYLAKPVTPADLKQMIDTLFRDLTGTGIDWPEA</sequence>
<dbReference type="PANTHER" id="PTHR44591">
    <property type="entry name" value="STRESS RESPONSE REGULATOR PROTEIN 1"/>
    <property type="match status" value="1"/>
</dbReference>
<dbReference type="OrthoDB" id="9800897at2"/>
<dbReference type="Gene3D" id="3.40.50.2300">
    <property type="match status" value="1"/>
</dbReference>
<dbReference type="PROSITE" id="PS50110">
    <property type="entry name" value="RESPONSE_REGULATORY"/>
    <property type="match status" value="1"/>
</dbReference>